<feature type="compositionally biased region" description="Polar residues" evidence="1">
    <location>
        <begin position="74"/>
        <end position="102"/>
    </location>
</feature>
<sequence length="382" mass="42118">MATSPNNTNSHLYPERRMRTDHQQSHRSTKSPGKTETSRYFAPSRPSEKSRPHETNDDGDDHEHTRSPPEDKSASSGRRQMLLTFSSSGRLGTRQPLKNPTPRSDAKRLSLADVAAETLSLLPGLLATRPDVGRDGHLIAPSSTSIALDSTTGLHLPATKIRVVDSDSITAALSLPSLGSTHPPPLVLNMANARHAGGGFKHGALAQEEALCYRSSLFFTLKIKHYPIPETGAIYSPRVLVIREDMSQGHNLLDFRNPAILPVLSVVSAAAIERPETRRLQIHQHGTVEVYARKSDEELMKRKMRTILRVAATHGHRQIVLGAFGCGAFQNPAHEVARMWAEVFAEEEFEDGVWWKDVIFAVLGQGTENFDAFDRLLAGRVV</sequence>
<organism evidence="4 5">
    <name type="scientific">Cyphellophora attinorum</name>
    <dbReference type="NCBI Taxonomy" id="1664694"/>
    <lineage>
        <taxon>Eukaryota</taxon>
        <taxon>Fungi</taxon>
        <taxon>Dikarya</taxon>
        <taxon>Ascomycota</taxon>
        <taxon>Pezizomycotina</taxon>
        <taxon>Eurotiomycetes</taxon>
        <taxon>Chaetothyriomycetidae</taxon>
        <taxon>Chaetothyriales</taxon>
        <taxon>Cyphellophoraceae</taxon>
        <taxon>Cyphellophora</taxon>
    </lineage>
</organism>
<dbReference type="InterPro" id="IPR043472">
    <property type="entry name" value="Macro_dom-like"/>
</dbReference>
<dbReference type="GeneID" id="28741964"/>
<dbReference type="Pfam" id="PF10021">
    <property type="entry name" value="PARG_cat_microb"/>
    <property type="match status" value="1"/>
</dbReference>
<dbReference type="Gene3D" id="3.40.220.10">
    <property type="entry name" value="Leucine Aminopeptidase, subunit E, domain 1"/>
    <property type="match status" value="1"/>
</dbReference>
<accession>A0A0N0NPD0</accession>
<dbReference type="NCBIfam" id="TIGR02452">
    <property type="entry name" value="TIGR02452 family protein"/>
    <property type="match status" value="1"/>
</dbReference>
<evidence type="ECO:0000313" key="5">
    <source>
        <dbReference type="Proteomes" id="UP000038010"/>
    </source>
</evidence>
<dbReference type="STRING" id="1664694.A0A0N0NPD0"/>
<name>A0A0N0NPD0_9EURO</name>
<dbReference type="InterPro" id="IPR019261">
    <property type="entry name" value="PARG_cat_microbial"/>
</dbReference>
<comment type="caution">
    <text evidence="4">The sequence shown here is derived from an EMBL/GenBank/DDBJ whole genome shotgun (WGS) entry which is preliminary data.</text>
</comment>
<dbReference type="AlphaFoldDB" id="A0A0N0NPD0"/>
<dbReference type="RefSeq" id="XP_018002362.1">
    <property type="nucleotide sequence ID" value="XM_018150084.1"/>
</dbReference>
<feature type="compositionally biased region" description="Basic and acidic residues" evidence="1">
    <location>
        <begin position="46"/>
        <end position="73"/>
    </location>
</feature>
<dbReference type="EMBL" id="LFJN01000007">
    <property type="protein sequence ID" value="KPI42399.1"/>
    <property type="molecule type" value="Genomic_DNA"/>
</dbReference>
<feature type="compositionally biased region" description="Polar residues" evidence="1">
    <location>
        <begin position="1"/>
        <end position="11"/>
    </location>
</feature>
<dbReference type="InterPro" id="IPR002589">
    <property type="entry name" value="Macro_dom"/>
</dbReference>
<dbReference type="VEuPathDB" id="FungiDB:AB675_9541"/>
<evidence type="ECO:0000256" key="1">
    <source>
        <dbReference type="SAM" id="MobiDB-lite"/>
    </source>
</evidence>
<feature type="domain" description="Microbial-type PARG catalytic" evidence="3">
    <location>
        <begin position="155"/>
        <end position="244"/>
    </location>
</feature>
<evidence type="ECO:0000313" key="4">
    <source>
        <dbReference type="EMBL" id="KPI42399.1"/>
    </source>
</evidence>
<protein>
    <submittedName>
        <fullName evidence="4">Uncharacterized protein</fullName>
    </submittedName>
</protein>
<evidence type="ECO:0000259" key="2">
    <source>
        <dbReference type="Pfam" id="PF01661"/>
    </source>
</evidence>
<keyword evidence="5" id="KW-1185">Reference proteome</keyword>
<dbReference type="PANTHER" id="PTHR35596">
    <property type="entry name" value="DUF2263 DOMAIN-CONTAINING PROTEIN"/>
    <property type="match status" value="1"/>
</dbReference>
<gene>
    <name evidence="4" type="ORF">AB675_9541</name>
</gene>
<feature type="compositionally biased region" description="Basic and acidic residues" evidence="1">
    <location>
        <begin position="13"/>
        <end position="24"/>
    </location>
</feature>
<proteinExistence type="predicted"/>
<evidence type="ECO:0000259" key="3">
    <source>
        <dbReference type="Pfam" id="PF10021"/>
    </source>
</evidence>
<dbReference type="Proteomes" id="UP000038010">
    <property type="component" value="Unassembled WGS sequence"/>
</dbReference>
<dbReference type="InterPro" id="IPR012664">
    <property type="entry name" value="CHP02452"/>
</dbReference>
<dbReference type="Pfam" id="PF01661">
    <property type="entry name" value="Macro"/>
    <property type="match status" value="1"/>
</dbReference>
<dbReference type="SUPFAM" id="SSF52949">
    <property type="entry name" value="Macro domain-like"/>
    <property type="match status" value="1"/>
</dbReference>
<feature type="domain" description="Macro" evidence="2">
    <location>
        <begin position="282"/>
        <end position="339"/>
    </location>
</feature>
<dbReference type="PANTHER" id="PTHR35596:SF1">
    <property type="entry name" value="MICROBIAL-TYPE PARG CATALYTIC DOMAIN-CONTAINING PROTEIN"/>
    <property type="match status" value="1"/>
</dbReference>
<reference evidence="4 5" key="1">
    <citation type="submission" date="2015-06" db="EMBL/GenBank/DDBJ databases">
        <title>Draft genome of the ant-associated black yeast Phialophora attae CBS 131958.</title>
        <authorList>
            <person name="Moreno L.F."/>
            <person name="Stielow B.J."/>
            <person name="de Hoog S."/>
            <person name="Vicente V.A."/>
            <person name="Weiss V.A."/>
            <person name="de Vries M."/>
            <person name="Cruz L.M."/>
            <person name="Souza E.M."/>
        </authorList>
    </citation>
    <scope>NUCLEOTIDE SEQUENCE [LARGE SCALE GENOMIC DNA]</scope>
    <source>
        <strain evidence="4 5">CBS 131958</strain>
    </source>
</reference>
<feature type="region of interest" description="Disordered" evidence="1">
    <location>
        <begin position="1"/>
        <end position="106"/>
    </location>
</feature>
<dbReference type="OrthoDB" id="9985428at2759"/>